<keyword evidence="10" id="KW-0812">Transmembrane</keyword>
<dbReference type="InterPro" id="IPR036396">
    <property type="entry name" value="Cyt_P450_sf"/>
</dbReference>
<keyword evidence="4 8" id="KW-0479">Metal-binding</keyword>
<dbReference type="PROSITE" id="PS00086">
    <property type="entry name" value="CYTOCHROME_P450"/>
    <property type="match status" value="1"/>
</dbReference>
<dbReference type="PRINTS" id="PR00385">
    <property type="entry name" value="P450"/>
</dbReference>
<dbReference type="Proteomes" id="UP000184330">
    <property type="component" value="Unassembled WGS sequence"/>
</dbReference>
<dbReference type="AlphaFoldDB" id="A0A1L7WXA6"/>
<dbReference type="InterPro" id="IPR047146">
    <property type="entry name" value="Cyt_P450_E_CYP52_fungi"/>
</dbReference>
<evidence type="ECO:0000313" key="11">
    <source>
        <dbReference type="EMBL" id="CZR57403.1"/>
    </source>
</evidence>
<gene>
    <name evidence="11" type="ORF">PAC_07292</name>
</gene>
<protein>
    <submittedName>
        <fullName evidence="11">Probable cytochrome P450 52A12</fullName>
    </submittedName>
</protein>
<reference evidence="11 12" key="1">
    <citation type="submission" date="2016-03" db="EMBL/GenBank/DDBJ databases">
        <authorList>
            <person name="Ploux O."/>
        </authorList>
    </citation>
    <scope>NUCLEOTIDE SEQUENCE [LARGE SCALE GENOMIC DNA]</scope>
    <source>
        <strain evidence="11 12">UAMH 11012</strain>
    </source>
</reference>
<keyword evidence="10" id="KW-0472">Membrane</keyword>
<dbReference type="InterPro" id="IPR017972">
    <property type="entry name" value="Cyt_P450_CS"/>
</dbReference>
<evidence type="ECO:0000256" key="4">
    <source>
        <dbReference type="ARBA" id="ARBA00022723"/>
    </source>
</evidence>
<feature type="transmembrane region" description="Helical" evidence="10">
    <location>
        <begin position="6"/>
        <end position="28"/>
    </location>
</feature>
<keyword evidence="6 8" id="KW-0408">Iron</keyword>
<dbReference type="EMBL" id="FJOG01000010">
    <property type="protein sequence ID" value="CZR57403.1"/>
    <property type="molecule type" value="Genomic_DNA"/>
</dbReference>
<name>A0A1L7WXA6_9HELO</name>
<comment type="cofactor">
    <cofactor evidence="1 8">
        <name>heme</name>
        <dbReference type="ChEBI" id="CHEBI:30413"/>
    </cofactor>
</comment>
<proteinExistence type="inferred from homology"/>
<keyword evidence="7 9" id="KW-0503">Monooxygenase</keyword>
<dbReference type="InterPro" id="IPR002402">
    <property type="entry name" value="Cyt_P450_E_grp-II"/>
</dbReference>
<dbReference type="PRINTS" id="PR01239">
    <property type="entry name" value="EP450IICYP52"/>
</dbReference>
<evidence type="ECO:0000256" key="8">
    <source>
        <dbReference type="PIRSR" id="PIRSR602402-1"/>
    </source>
</evidence>
<evidence type="ECO:0000256" key="9">
    <source>
        <dbReference type="RuleBase" id="RU000461"/>
    </source>
</evidence>
<dbReference type="STRING" id="576137.A0A1L7WXA6"/>
<accession>A0A1L7WXA6</accession>
<dbReference type="Gene3D" id="1.10.630.10">
    <property type="entry name" value="Cytochrome P450"/>
    <property type="match status" value="1"/>
</dbReference>
<keyword evidence="3 8" id="KW-0349">Heme</keyword>
<dbReference type="GO" id="GO:0005506">
    <property type="term" value="F:iron ion binding"/>
    <property type="evidence" value="ECO:0007669"/>
    <property type="project" value="InterPro"/>
</dbReference>
<dbReference type="Pfam" id="PF00067">
    <property type="entry name" value="p450"/>
    <property type="match status" value="1"/>
</dbReference>
<evidence type="ECO:0000256" key="5">
    <source>
        <dbReference type="ARBA" id="ARBA00023002"/>
    </source>
</evidence>
<evidence type="ECO:0000256" key="7">
    <source>
        <dbReference type="ARBA" id="ARBA00023033"/>
    </source>
</evidence>
<keyword evidence="12" id="KW-1185">Reference proteome</keyword>
<evidence type="ECO:0000256" key="1">
    <source>
        <dbReference type="ARBA" id="ARBA00001971"/>
    </source>
</evidence>
<evidence type="ECO:0000256" key="2">
    <source>
        <dbReference type="ARBA" id="ARBA00010617"/>
    </source>
</evidence>
<sequence length="528" mass="59648">MLFPLVVGALGWAGLAYIIYLVVTGILVTRRNAAKARELKCEPAPVQKNRWPLGVDQIVRAIKADKAKLFPVDAIKRIHDVGAGVNTYQWSIFGSPNFFTADEKNIQAILATQFPDFDLGPLRRGNFWPLLGNGIFTQDGAGWEHSRAMMRPQFAREQVSDLELEEDHVQNMMRALEARLQPDNWTDCVDLQVLFFRLTLDSATEFLFGESVDSQKILMDGNNAADAGGNDAFDFATAFDQGQMALATRARFAHMYWLISPRGFKEACKVCHNFIDRFVRLALSKELREKELEKGVGGKEKYVFLEALAAECQDPVELRSQLLNILLAGRDTTASLLGWLFLCLARDPARYKKLRDIVINEFGTYDNPKQITFSKLKSCQYLQHCNNEALRLYPVVPINSRFANKDTTLPRGGGLDGQSKLFVPAGTAVDYSVHVLHHRKDIWGEDAEDFRPERWENRKVGWEYLPFNGGPRICIGQQFALTESSYVTVRLLQRWDKMESLETDPVTRHNLTLTNCSGNGVKVRAHAA</sequence>
<evidence type="ECO:0000256" key="6">
    <source>
        <dbReference type="ARBA" id="ARBA00023004"/>
    </source>
</evidence>
<dbReference type="SUPFAM" id="SSF48264">
    <property type="entry name" value="Cytochrome P450"/>
    <property type="match status" value="1"/>
</dbReference>
<keyword evidence="5 9" id="KW-0560">Oxidoreductase</keyword>
<dbReference type="GO" id="GO:0016712">
    <property type="term" value="F:oxidoreductase activity, acting on paired donors, with incorporation or reduction of molecular oxygen, reduced flavin or flavoprotein as one donor, and incorporation of one atom of oxygen"/>
    <property type="evidence" value="ECO:0007669"/>
    <property type="project" value="InterPro"/>
</dbReference>
<keyword evidence="10" id="KW-1133">Transmembrane helix</keyword>
<dbReference type="InterPro" id="IPR002974">
    <property type="entry name" value="Cyt_P450_E_CYP52_ascomycetes"/>
</dbReference>
<dbReference type="GO" id="GO:0020037">
    <property type="term" value="F:heme binding"/>
    <property type="evidence" value="ECO:0007669"/>
    <property type="project" value="InterPro"/>
</dbReference>
<evidence type="ECO:0000256" key="10">
    <source>
        <dbReference type="SAM" id="Phobius"/>
    </source>
</evidence>
<dbReference type="CDD" id="cd11063">
    <property type="entry name" value="CYP52"/>
    <property type="match status" value="1"/>
</dbReference>
<organism evidence="11 12">
    <name type="scientific">Phialocephala subalpina</name>
    <dbReference type="NCBI Taxonomy" id="576137"/>
    <lineage>
        <taxon>Eukaryota</taxon>
        <taxon>Fungi</taxon>
        <taxon>Dikarya</taxon>
        <taxon>Ascomycota</taxon>
        <taxon>Pezizomycotina</taxon>
        <taxon>Leotiomycetes</taxon>
        <taxon>Helotiales</taxon>
        <taxon>Mollisiaceae</taxon>
        <taxon>Phialocephala</taxon>
        <taxon>Phialocephala fortinii species complex</taxon>
    </lineage>
</organism>
<dbReference type="InterPro" id="IPR001128">
    <property type="entry name" value="Cyt_P450"/>
</dbReference>
<dbReference type="PANTHER" id="PTHR24287">
    <property type="entry name" value="P450, PUTATIVE (EUROFUNG)-RELATED"/>
    <property type="match status" value="1"/>
</dbReference>
<dbReference type="PRINTS" id="PR00464">
    <property type="entry name" value="EP450II"/>
</dbReference>
<feature type="binding site" description="axial binding residue" evidence="8">
    <location>
        <position position="474"/>
    </location>
    <ligand>
        <name>heme</name>
        <dbReference type="ChEBI" id="CHEBI:30413"/>
    </ligand>
    <ligandPart>
        <name>Fe</name>
        <dbReference type="ChEBI" id="CHEBI:18248"/>
    </ligandPart>
</feature>
<evidence type="ECO:0000313" key="12">
    <source>
        <dbReference type="Proteomes" id="UP000184330"/>
    </source>
</evidence>
<dbReference type="PANTHER" id="PTHR24287:SF1">
    <property type="entry name" value="P450, PUTATIVE (EUROFUNG)-RELATED"/>
    <property type="match status" value="1"/>
</dbReference>
<dbReference type="OrthoDB" id="1470350at2759"/>
<evidence type="ECO:0000256" key="3">
    <source>
        <dbReference type="ARBA" id="ARBA00022617"/>
    </source>
</evidence>
<comment type="similarity">
    <text evidence="2 9">Belongs to the cytochrome P450 family.</text>
</comment>